<gene>
    <name evidence="2" type="ORF">Y5S_02004</name>
</gene>
<dbReference type="AlphaFoldDB" id="A0A095TQK0"/>
<dbReference type="InterPro" id="IPR052715">
    <property type="entry name" value="RAYT_transposase"/>
</dbReference>
<dbReference type="GO" id="GO:0006313">
    <property type="term" value="P:DNA transposition"/>
    <property type="evidence" value="ECO:0007669"/>
    <property type="project" value="InterPro"/>
</dbReference>
<dbReference type="SMART" id="SM01321">
    <property type="entry name" value="Y1_Tnp"/>
    <property type="match status" value="1"/>
</dbReference>
<sequence length="157" mass="18836">MPNYRRNYVPGGCYFFTVNLHDRSQDLLTRHWPQLRQAIRRVRSERPFRLEALVVLPDHLHAVWTLPEGEADFSSRWRGIKSRFSKSLALDGPVWQRRFWEHTLKDETSYRRHVNYVHLNPVKHGWVTRARDWPYSTFHQYVENGIYSLDWMGEAGG</sequence>
<evidence type="ECO:0000313" key="2">
    <source>
        <dbReference type="EMBL" id="KGD64638.1"/>
    </source>
</evidence>
<dbReference type="NCBIfam" id="NF047646">
    <property type="entry name" value="REP_Tyr_transpos"/>
    <property type="match status" value="1"/>
</dbReference>
<accession>A0A095TQK0</accession>
<protein>
    <submittedName>
        <fullName evidence="2">Transposase</fullName>
    </submittedName>
</protein>
<reference evidence="2 3" key="1">
    <citation type="submission" date="2012-09" db="EMBL/GenBank/DDBJ databases">
        <title>Genome Sequence of alkane-degrading Bacterium Alcanivorax sp. 19-m-6.</title>
        <authorList>
            <person name="Lai Q."/>
            <person name="Shao Z."/>
        </authorList>
    </citation>
    <scope>NUCLEOTIDE SEQUENCE [LARGE SCALE GENOMIC DNA]</scope>
    <source>
        <strain evidence="2 3">19-m-6</strain>
    </source>
</reference>
<dbReference type="GO" id="GO:0043565">
    <property type="term" value="F:sequence-specific DNA binding"/>
    <property type="evidence" value="ECO:0007669"/>
    <property type="project" value="TreeGrafter"/>
</dbReference>
<dbReference type="PANTHER" id="PTHR36966">
    <property type="entry name" value="REP-ASSOCIATED TYROSINE TRANSPOSASE"/>
    <property type="match status" value="1"/>
</dbReference>
<evidence type="ECO:0000259" key="1">
    <source>
        <dbReference type="SMART" id="SM01321"/>
    </source>
</evidence>
<dbReference type="STRING" id="1177154.Y5S_02004"/>
<evidence type="ECO:0000313" key="3">
    <source>
        <dbReference type="Proteomes" id="UP000029444"/>
    </source>
</evidence>
<dbReference type="GO" id="GO:0004803">
    <property type="term" value="F:transposase activity"/>
    <property type="evidence" value="ECO:0007669"/>
    <property type="project" value="InterPro"/>
</dbReference>
<keyword evidence="3" id="KW-1185">Reference proteome</keyword>
<comment type="caution">
    <text evidence="2">The sequence shown here is derived from an EMBL/GenBank/DDBJ whole genome shotgun (WGS) entry which is preliminary data.</text>
</comment>
<dbReference type="PANTHER" id="PTHR36966:SF1">
    <property type="entry name" value="REP-ASSOCIATED TYROSINE TRANSPOSASE"/>
    <property type="match status" value="1"/>
</dbReference>
<feature type="domain" description="Transposase IS200-like" evidence="1">
    <location>
        <begin position="9"/>
        <end position="120"/>
    </location>
</feature>
<dbReference type="Proteomes" id="UP000029444">
    <property type="component" value="Unassembled WGS sequence"/>
</dbReference>
<name>A0A095TQK0_9GAMM</name>
<dbReference type="eggNOG" id="COG1943">
    <property type="taxonomic scope" value="Bacteria"/>
</dbReference>
<dbReference type="SUPFAM" id="SSF143422">
    <property type="entry name" value="Transposase IS200-like"/>
    <property type="match status" value="1"/>
</dbReference>
<dbReference type="InterPro" id="IPR002686">
    <property type="entry name" value="Transposase_17"/>
</dbReference>
<dbReference type="RefSeq" id="WP_035232731.1">
    <property type="nucleotide sequence ID" value="NZ_ARXV01000007.1"/>
</dbReference>
<dbReference type="Gene3D" id="3.30.70.1290">
    <property type="entry name" value="Transposase IS200-like"/>
    <property type="match status" value="1"/>
</dbReference>
<organism evidence="2 3">
    <name type="scientific">Alcanivorax nanhaiticus</name>
    <dbReference type="NCBI Taxonomy" id="1177154"/>
    <lineage>
        <taxon>Bacteria</taxon>
        <taxon>Pseudomonadati</taxon>
        <taxon>Pseudomonadota</taxon>
        <taxon>Gammaproteobacteria</taxon>
        <taxon>Oceanospirillales</taxon>
        <taxon>Alcanivoracaceae</taxon>
        <taxon>Alcanivorax</taxon>
    </lineage>
</organism>
<dbReference type="EMBL" id="ARXV01000007">
    <property type="protein sequence ID" value="KGD64638.1"/>
    <property type="molecule type" value="Genomic_DNA"/>
</dbReference>
<dbReference type="InterPro" id="IPR036515">
    <property type="entry name" value="Transposase_17_sf"/>
</dbReference>
<dbReference type="PATRIC" id="fig|1177154.3.peg.2038"/>
<dbReference type="OrthoDB" id="9794403at2"/>
<proteinExistence type="predicted"/>